<dbReference type="EnsemblMetazoa" id="G3589.3">
    <property type="protein sequence ID" value="G3589.3:cds"/>
    <property type="gene ID" value="G3589"/>
</dbReference>
<evidence type="ECO:0000313" key="4">
    <source>
        <dbReference type="EnsemblMetazoa" id="G3589.3:cds"/>
    </source>
</evidence>
<feature type="domain" description="EF-hand" evidence="3">
    <location>
        <begin position="57"/>
        <end position="92"/>
    </location>
</feature>
<dbReference type="EnsemblMetazoa" id="G3589.1">
    <property type="protein sequence ID" value="G3589.1:cds"/>
    <property type="gene ID" value="G3589"/>
</dbReference>
<protein>
    <recommendedName>
        <fullName evidence="3">EF-hand domain-containing protein</fullName>
    </recommendedName>
</protein>
<sequence>MDTSTSRAWTINTRAYRRNNMAAVKLVLFVSMVAVVLTLPTDKSKSRSVQKRSAPSLDKRSVFDMFDKFDLNGDSKLEFHEIAYFFFNNFHFSLNEAERYAQQQLNNFDINKDGVLDIWEFLKDPPRSESVDTADMYY</sequence>
<reference evidence="4" key="1">
    <citation type="submission" date="2022-08" db="UniProtKB">
        <authorList>
            <consortium name="EnsemblMetazoa"/>
        </authorList>
    </citation>
    <scope>IDENTIFICATION</scope>
    <source>
        <strain evidence="4">05x7-T-G4-1.051#20</strain>
    </source>
</reference>
<dbReference type="Gene3D" id="1.10.238.10">
    <property type="entry name" value="EF-hand"/>
    <property type="match status" value="1"/>
</dbReference>
<evidence type="ECO:0000256" key="1">
    <source>
        <dbReference type="ARBA" id="ARBA00022837"/>
    </source>
</evidence>
<dbReference type="InterPro" id="IPR011992">
    <property type="entry name" value="EF-hand-dom_pair"/>
</dbReference>
<dbReference type="AlphaFoldDB" id="A0A8W8MY43"/>
<keyword evidence="1" id="KW-0106">Calcium</keyword>
<dbReference type="SUPFAM" id="SSF47473">
    <property type="entry name" value="EF-hand"/>
    <property type="match status" value="1"/>
</dbReference>
<dbReference type="PROSITE" id="PS00018">
    <property type="entry name" value="EF_HAND_1"/>
    <property type="match status" value="1"/>
</dbReference>
<dbReference type="GO" id="GO:0005509">
    <property type="term" value="F:calcium ion binding"/>
    <property type="evidence" value="ECO:0007669"/>
    <property type="project" value="InterPro"/>
</dbReference>
<organism evidence="4 5">
    <name type="scientific">Magallana gigas</name>
    <name type="common">Pacific oyster</name>
    <name type="synonym">Crassostrea gigas</name>
    <dbReference type="NCBI Taxonomy" id="29159"/>
    <lineage>
        <taxon>Eukaryota</taxon>
        <taxon>Metazoa</taxon>
        <taxon>Spiralia</taxon>
        <taxon>Lophotrochozoa</taxon>
        <taxon>Mollusca</taxon>
        <taxon>Bivalvia</taxon>
        <taxon>Autobranchia</taxon>
        <taxon>Pteriomorphia</taxon>
        <taxon>Ostreida</taxon>
        <taxon>Ostreoidea</taxon>
        <taxon>Ostreidae</taxon>
        <taxon>Magallana</taxon>
    </lineage>
</organism>
<dbReference type="EnsemblMetazoa" id="G3589.2">
    <property type="protein sequence ID" value="G3589.2:cds"/>
    <property type="gene ID" value="G3589"/>
</dbReference>
<feature type="transmembrane region" description="Helical" evidence="2">
    <location>
        <begin position="20"/>
        <end position="39"/>
    </location>
</feature>
<keyword evidence="2" id="KW-0472">Membrane</keyword>
<dbReference type="InterPro" id="IPR002048">
    <property type="entry name" value="EF_hand_dom"/>
</dbReference>
<keyword evidence="2" id="KW-1133">Transmembrane helix</keyword>
<proteinExistence type="predicted"/>
<evidence type="ECO:0000256" key="2">
    <source>
        <dbReference type="SAM" id="Phobius"/>
    </source>
</evidence>
<evidence type="ECO:0000313" key="5">
    <source>
        <dbReference type="Proteomes" id="UP000005408"/>
    </source>
</evidence>
<evidence type="ECO:0000259" key="3">
    <source>
        <dbReference type="PROSITE" id="PS50222"/>
    </source>
</evidence>
<dbReference type="Proteomes" id="UP000005408">
    <property type="component" value="Unassembled WGS sequence"/>
</dbReference>
<dbReference type="InterPro" id="IPR018247">
    <property type="entry name" value="EF_Hand_1_Ca_BS"/>
</dbReference>
<dbReference type="GeneID" id="105335481"/>
<accession>A0A8W8MY43</accession>
<keyword evidence="2" id="KW-0812">Transmembrane</keyword>
<keyword evidence="5" id="KW-1185">Reference proteome</keyword>
<dbReference type="RefSeq" id="XP_011437648.1">
    <property type="nucleotide sequence ID" value="XM_011439346.4"/>
</dbReference>
<dbReference type="OrthoDB" id="6060354at2759"/>
<dbReference type="PROSITE" id="PS50222">
    <property type="entry name" value="EF_HAND_2"/>
    <property type="match status" value="1"/>
</dbReference>
<dbReference type="OMA" id="WTINTRA"/>
<name>A0A8W8MY43_MAGGI</name>
<dbReference type="KEGG" id="crg:105335481"/>